<dbReference type="STRING" id="857342.A0A2T3B6Q3"/>
<dbReference type="GeneID" id="36577699"/>
<accession>A0A2T3B6Q3</accession>
<organism evidence="2 3">
    <name type="scientific">Amorphotheca resinae ATCC 22711</name>
    <dbReference type="NCBI Taxonomy" id="857342"/>
    <lineage>
        <taxon>Eukaryota</taxon>
        <taxon>Fungi</taxon>
        <taxon>Dikarya</taxon>
        <taxon>Ascomycota</taxon>
        <taxon>Pezizomycotina</taxon>
        <taxon>Leotiomycetes</taxon>
        <taxon>Helotiales</taxon>
        <taxon>Amorphothecaceae</taxon>
        <taxon>Amorphotheca</taxon>
    </lineage>
</organism>
<proteinExistence type="predicted"/>
<evidence type="ECO:0000313" key="3">
    <source>
        <dbReference type="Proteomes" id="UP000241818"/>
    </source>
</evidence>
<reference evidence="2 3" key="1">
    <citation type="journal article" date="2018" name="New Phytol.">
        <title>Comparative genomics and transcriptomics depict ericoid mycorrhizal fungi as versatile saprotrophs and plant mutualists.</title>
        <authorList>
            <person name="Martino E."/>
            <person name="Morin E."/>
            <person name="Grelet G.A."/>
            <person name="Kuo A."/>
            <person name="Kohler A."/>
            <person name="Daghino S."/>
            <person name="Barry K.W."/>
            <person name="Cichocki N."/>
            <person name="Clum A."/>
            <person name="Dockter R.B."/>
            <person name="Hainaut M."/>
            <person name="Kuo R.C."/>
            <person name="LaButti K."/>
            <person name="Lindahl B.D."/>
            <person name="Lindquist E.A."/>
            <person name="Lipzen A."/>
            <person name="Khouja H.R."/>
            <person name="Magnuson J."/>
            <person name="Murat C."/>
            <person name="Ohm R.A."/>
            <person name="Singer S.W."/>
            <person name="Spatafora J.W."/>
            <person name="Wang M."/>
            <person name="Veneault-Fourrey C."/>
            <person name="Henrissat B."/>
            <person name="Grigoriev I.V."/>
            <person name="Martin F.M."/>
            <person name="Perotto S."/>
        </authorList>
    </citation>
    <scope>NUCLEOTIDE SEQUENCE [LARGE SCALE GENOMIC DNA]</scope>
    <source>
        <strain evidence="2 3">ATCC 22711</strain>
    </source>
</reference>
<name>A0A2T3B6Q3_AMORE</name>
<dbReference type="SUPFAM" id="SSF46689">
    <property type="entry name" value="Homeodomain-like"/>
    <property type="match status" value="1"/>
</dbReference>
<dbReference type="SMART" id="SM00717">
    <property type="entry name" value="SANT"/>
    <property type="match status" value="1"/>
</dbReference>
<dbReference type="InterPro" id="IPR039467">
    <property type="entry name" value="TFIIIB_B''_Myb"/>
</dbReference>
<dbReference type="GO" id="GO:0000126">
    <property type="term" value="C:transcription factor TFIIIB complex"/>
    <property type="evidence" value="ECO:0007669"/>
    <property type="project" value="TreeGrafter"/>
</dbReference>
<evidence type="ECO:0000313" key="2">
    <source>
        <dbReference type="EMBL" id="PSS22449.1"/>
    </source>
</evidence>
<dbReference type="Gene3D" id="1.20.58.1880">
    <property type="match status" value="1"/>
</dbReference>
<dbReference type="InterPro" id="IPR001005">
    <property type="entry name" value="SANT/Myb"/>
</dbReference>
<evidence type="ECO:0000259" key="1">
    <source>
        <dbReference type="SMART" id="SM00717"/>
    </source>
</evidence>
<dbReference type="PANTHER" id="PTHR22929:SF0">
    <property type="entry name" value="TRANSCRIPTION FACTOR TFIIIB COMPONENT B'' HOMOLOG"/>
    <property type="match status" value="1"/>
</dbReference>
<sequence length="130" mass="15044">MRIVDGQIVLAESSLQLDRHKRAEAESEVMLEVEENEFSHMTTSGSYMKRERTQAWDDVDNATFYQGLAQFGTDFETIAKLFPSRSRRQIKLKFNNEERKNPLKINQILMGKPQSIDLVGFEEMSGLKLE</sequence>
<feature type="domain" description="Myb-like" evidence="1">
    <location>
        <begin position="52"/>
        <end position="100"/>
    </location>
</feature>
<dbReference type="PANTHER" id="PTHR22929">
    <property type="entry name" value="RNA POLYMERASE III TRANSCRIPTION INITIATION FACTOR B"/>
    <property type="match status" value="1"/>
</dbReference>
<dbReference type="InParanoid" id="A0A2T3B6Q3"/>
<dbReference type="Pfam" id="PF15963">
    <property type="entry name" value="Myb_DNA-bind_7"/>
    <property type="match status" value="1"/>
</dbReference>
<dbReference type="Proteomes" id="UP000241818">
    <property type="component" value="Unassembled WGS sequence"/>
</dbReference>
<dbReference type="CDD" id="cd00167">
    <property type="entry name" value="SANT"/>
    <property type="match status" value="1"/>
</dbReference>
<protein>
    <recommendedName>
        <fullName evidence="1">Myb-like domain-containing protein</fullName>
    </recommendedName>
</protein>
<keyword evidence="3" id="KW-1185">Reference proteome</keyword>
<dbReference type="RefSeq" id="XP_024722604.1">
    <property type="nucleotide sequence ID" value="XM_024869618.1"/>
</dbReference>
<dbReference type="EMBL" id="KZ679009">
    <property type="protein sequence ID" value="PSS22449.1"/>
    <property type="molecule type" value="Genomic_DNA"/>
</dbReference>
<dbReference type="GO" id="GO:0070898">
    <property type="term" value="P:RNA polymerase III preinitiation complex assembly"/>
    <property type="evidence" value="ECO:0007669"/>
    <property type="project" value="TreeGrafter"/>
</dbReference>
<dbReference type="AlphaFoldDB" id="A0A2T3B6Q3"/>
<dbReference type="InterPro" id="IPR009057">
    <property type="entry name" value="Homeodomain-like_sf"/>
</dbReference>
<dbReference type="OrthoDB" id="272624at2759"/>
<dbReference type="GO" id="GO:0001156">
    <property type="term" value="F:TFIIIC-class transcription factor complex binding"/>
    <property type="evidence" value="ECO:0007669"/>
    <property type="project" value="TreeGrafter"/>
</dbReference>
<feature type="non-terminal residue" evidence="2">
    <location>
        <position position="130"/>
    </location>
</feature>
<gene>
    <name evidence="2" type="ORF">M430DRAFT_84127</name>
</gene>